<dbReference type="InterPro" id="IPR008803">
    <property type="entry name" value="RHD3/Sey1"/>
</dbReference>
<feature type="compositionally biased region" description="Low complexity" evidence="1">
    <location>
        <begin position="154"/>
        <end position="171"/>
    </location>
</feature>
<evidence type="ECO:0000256" key="2">
    <source>
        <dbReference type="SAM" id="Phobius"/>
    </source>
</evidence>
<sequence>MQVSPKDTLITPVQCKSLWRQFKTETEYAVAQAISVQEANKRSNNWLPPAWAIVAMIVLGFNEFMLLLKNPLYLMILFIVFLLSKALWVQMDIAGEFRNGTLAGILSISSRFLPTLMNLLRRLAEEAQGHPASEAPRTHSLVSHSFKNETQRNPISSAIPESSVSSNVSSSDDGVEISSPNLTHRRSEKIP</sequence>
<dbReference type="Proteomes" id="UP000467840">
    <property type="component" value="Chromosome 16"/>
</dbReference>
<reference evidence="4 5" key="1">
    <citation type="journal article" date="2020" name="Mol. Plant">
        <title>The Chromosome-Based Rubber Tree Genome Provides New Insights into Spurge Genome Evolution and Rubber Biosynthesis.</title>
        <authorList>
            <person name="Liu J."/>
            <person name="Shi C."/>
            <person name="Shi C.C."/>
            <person name="Li W."/>
            <person name="Zhang Q.J."/>
            <person name="Zhang Y."/>
            <person name="Li K."/>
            <person name="Lu H.F."/>
            <person name="Shi C."/>
            <person name="Zhu S.T."/>
            <person name="Xiao Z.Y."/>
            <person name="Nan H."/>
            <person name="Yue Y."/>
            <person name="Zhu X.G."/>
            <person name="Wu Y."/>
            <person name="Hong X.N."/>
            <person name="Fan G.Y."/>
            <person name="Tong Y."/>
            <person name="Zhang D."/>
            <person name="Mao C.L."/>
            <person name="Liu Y.L."/>
            <person name="Hao S.J."/>
            <person name="Liu W.Q."/>
            <person name="Lv M.Q."/>
            <person name="Zhang H.B."/>
            <person name="Liu Y."/>
            <person name="Hu-Tang G.R."/>
            <person name="Wang J.P."/>
            <person name="Wang J.H."/>
            <person name="Sun Y.H."/>
            <person name="Ni S.B."/>
            <person name="Chen W.B."/>
            <person name="Zhang X.C."/>
            <person name="Jiao Y.N."/>
            <person name="Eichler E.E."/>
            <person name="Li G.H."/>
            <person name="Liu X."/>
            <person name="Gao L.Z."/>
        </authorList>
    </citation>
    <scope>NUCLEOTIDE SEQUENCE [LARGE SCALE GENOMIC DNA]</scope>
    <source>
        <strain evidence="5">cv. GT1</strain>
        <tissue evidence="4">Leaf</tissue>
    </source>
</reference>
<comment type="caution">
    <text evidence="4">The sequence shown here is derived from an EMBL/GenBank/DDBJ whole genome shotgun (WGS) entry which is preliminary data.</text>
</comment>
<protein>
    <recommendedName>
        <fullName evidence="3">Sey1/RHD3-like three-helix bundle domain-containing protein</fullName>
    </recommendedName>
</protein>
<dbReference type="GO" id="GO:0005783">
    <property type="term" value="C:endoplasmic reticulum"/>
    <property type="evidence" value="ECO:0007669"/>
    <property type="project" value="TreeGrafter"/>
</dbReference>
<feature type="transmembrane region" description="Helical" evidence="2">
    <location>
        <begin position="46"/>
        <end position="65"/>
    </location>
</feature>
<proteinExistence type="predicted"/>
<gene>
    <name evidence="4" type="ORF">GH714_009532</name>
</gene>
<dbReference type="GO" id="GO:0016320">
    <property type="term" value="P:endoplasmic reticulum membrane fusion"/>
    <property type="evidence" value="ECO:0007669"/>
    <property type="project" value="TreeGrafter"/>
</dbReference>
<dbReference type="InterPro" id="IPR046758">
    <property type="entry name" value="Sey1/RHD3-like_3HB"/>
</dbReference>
<feature type="transmembrane region" description="Helical" evidence="2">
    <location>
        <begin position="72"/>
        <end position="89"/>
    </location>
</feature>
<organism evidence="4 5">
    <name type="scientific">Hevea brasiliensis</name>
    <name type="common">Para rubber tree</name>
    <name type="synonym">Siphonia brasiliensis</name>
    <dbReference type="NCBI Taxonomy" id="3981"/>
    <lineage>
        <taxon>Eukaryota</taxon>
        <taxon>Viridiplantae</taxon>
        <taxon>Streptophyta</taxon>
        <taxon>Embryophyta</taxon>
        <taxon>Tracheophyta</taxon>
        <taxon>Spermatophyta</taxon>
        <taxon>Magnoliopsida</taxon>
        <taxon>eudicotyledons</taxon>
        <taxon>Gunneridae</taxon>
        <taxon>Pentapetalae</taxon>
        <taxon>rosids</taxon>
        <taxon>fabids</taxon>
        <taxon>Malpighiales</taxon>
        <taxon>Euphorbiaceae</taxon>
        <taxon>Crotonoideae</taxon>
        <taxon>Micrandreae</taxon>
        <taxon>Hevea</taxon>
    </lineage>
</organism>
<dbReference type="GO" id="GO:0003924">
    <property type="term" value="F:GTPase activity"/>
    <property type="evidence" value="ECO:0007669"/>
    <property type="project" value="TreeGrafter"/>
</dbReference>
<feature type="domain" description="Sey1/RHD3-like three-helix bundle" evidence="3">
    <location>
        <begin position="4"/>
        <end position="126"/>
    </location>
</feature>
<evidence type="ECO:0000313" key="4">
    <source>
        <dbReference type="EMBL" id="KAF2302857.1"/>
    </source>
</evidence>
<keyword evidence="2" id="KW-0472">Membrane</keyword>
<dbReference type="PANTHER" id="PTHR45923:SF20">
    <property type="entry name" value="PROTEIN ROOT HAIR DEFECTIVE 3 HOMOLOG 2"/>
    <property type="match status" value="1"/>
</dbReference>
<keyword evidence="2" id="KW-1133">Transmembrane helix</keyword>
<keyword evidence="5" id="KW-1185">Reference proteome</keyword>
<dbReference type="Pfam" id="PF20428">
    <property type="entry name" value="Sey1_3HB"/>
    <property type="match status" value="1"/>
</dbReference>
<dbReference type="PANTHER" id="PTHR45923">
    <property type="entry name" value="PROTEIN SEY1"/>
    <property type="match status" value="1"/>
</dbReference>
<evidence type="ECO:0000313" key="5">
    <source>
        <dbReference type="Proteomes" id="UP000467840"/>
    </source>
</evidence>
<evidence type="ECO:0000256" key="1">
    <source>
        <dbReference type="SAM" id="MobiDB-lite"/>
    </source>
</evidence>
<name>A0A6A6LQS0_HEVBR</name>
<feature type="region of interest" description="Disordered" evidence="1">
    <location>
        <begin position="149"/>
        <end position="191"/>
    </location>
</feature>
<evidence type="ECO:0000259" key="3">
    <source>
        <dbReference type="Pfam" id="PF20428"/>
    </source>
</evidence>
<keyword evidence="2" id="KW-0812">Transmembrane</keyword>
<dbReference type="AlphaFoldDB" id="A0A6A6LQS0"/>
<accession>A0A6A6LQS0</accession>
<dbReference type="EMBL" id="JAAGAX010000009">
    <property type="protein sequence ID" value="KAF2302857.1"/>
    <property type="molecule type" value="Genomic_DNA"/>
</dbReference>